<protein>
    <submittedName>
        <fullName evidence="1">Uncharacterized protein</fullName>
    </submittedName>
</protein>
<reference evidence="1" key="1">
    <citation type="submission" date="2020-07" db="EMBL/GenBank/DDBJ databases">
        <title>Multicomponent nature underlies the extraordinary mechanical properties of spider dragline silk.</title>
        <authorList>
            <person name="Kono N."/>
            <person name="Nakamura H."/>
            <person name="Mori M."/>
            <person name="Yoshida Y."/>
            <person name="Ohtoshi R."/>
            <person name="Malay A.D."/>
            <person name="Moran D.A.P."/>
            <person name="Tomita M."/>
            <person name="Numata K."/>
            <person name="Arakawa K."/>
        </authorList>
    </citation>
    <scope>NUCLEOTIDE SEQUENCE</scope>
</reference>
<dbReference type="AlphaFoldDB" id="A0A8X6J8G6"/>
<evidence type="ECO:0000313" key="1">
    <source>
        <dbReference type="EMBL" id="GFR14858.1"/>
    </source>
</evidence>
<name>A0A8X6J8G6_TRICU</name>
<keyword evidence="2" id="KW-1185">Reference proteome</keyword>
<proteinExistence type="predicted"/>
<sequence>MLQYMETPPAFRLDDDITTNNAIAILLGLPVLQYDLRSKPGTFTGMEFSIQMSLIDKLCLASKTSNSSALLSHCKCSIRSSPMPHNLLMRYLEMNPSVL</sequence>
<gene>
    <name evidence="1" type="ORF">TNCT_646241</name>
</gene>
<organism evidence="1 2">
    <name type="scientific">Trichonephila clavata</name>
    <name type="common">Joro spider</name>
    <name type="synonym">Nephila clavata</name>
    <dbReference type="NCBI Taxonomy" id="2740835"/>
    <lineage>
        <taxon>Eukaryota</taxon>
        <taxon>Metazoa</taxon>
        <taxon>Ecdysozoa</taxon>
        <taxon>Arthropoda</taxon>
        <taxon>Chelicerata</taxon>
        <taxon>Arachnida</taxon>
        <taxon>Araneae</taxon>
        <taxon>Araneomorphae</taxon>
        <taxon>Entelegynae</taxon>
        <taxon>Araneoidea</taxon>
        <taxon>Nephilidae</taxon>
        <taxon>Trichonephila</taxon>
    </lineage>
</organism>
<accession>A0A8X6J8G6</accession>
<dbReference type="Proteomes" id="UP000887116">
    <property type="component" value="Unassembled WGS sequence"/>
</dbReference>
<comment type="caution">
    <text evidence="1">The sequence shown here is derived from an EMBL/GenBank/DDBJ whole genome shotgun (WGS) entry which is preliminary data.</text>
</comment>
<evidence type="ECO:0000313" key="2">
    <source>
        <dbReference type="Proteomes" id="UP000887116"/>
    </source>
</evidence>
<dbReference type="EMBL" id="BMAO01017320">
    <property type="protein sequence ID" value="GFR14858.1"/>
    <property type="molecule type" value="Genomic_DNA"/>
</dbReference>